<evidence type="ECO:0000313" key="1">
    <source>
        <dbReference type="EMBL" id="RPA71627.1"/>
    </source>
</evidence>
<dbReference type="EMBL" id="ML119912">
    <property type="protein sequence ID" value="RPA71627.1"/>
    <property type="molecule type" value="Genomic_DNA"/>
</dbReference>
<dbReference type="EMBL" id="ML119859">
    <property type="protein sequence ID" value="RPA72511.1"/>
    <property type="molecule type" value="Genomic_DNA"/>
</dbReference>
<sequence>MGRPIGPIASPLQTKAQFGDEFVWHGPERIMHAIVRNFFIQCMIAVANAVGSHFNSPGRQGTYRIPIRLWDGLVYAAAPRTFDEIRLYTHAQWLELSAFYNMFDWENRTLRNGLPLPVEQIRAEWCWYAGIIGRFEAHEFEWIDDEEDVEHI</sequence>
<accession>A0A3N4HDB3</accession>
<gene>
    <name evidence="1" type="ORF">BJ508DRAFT_315454</name>
    <name evidence="2" type="ORF">BJ508DRAFT_334997</name>
</gene>
<reference evidence="1 3" key="1">
    <citation type="journal article" date="2018" name="Nat. Ecol. Evol.">
        <title>Pezizomycetes genomes reveal the molecular basis of ectomycorrhizal truffle lifestyle.</title>
        <authorList>
            <person name="Murat C."/>
            <person name="Payen T."/>
            <person name="Noel B."/>
            <person name="Kuo A."/>
            <person name="Morin E."/>
            <person name="Chen J."/>
            <person name="Kohler A."/>
            <person name="Krizsan K."/>
            <person name="Balestrini R."/>
            <person name="Da Silva C."/>
            <person name="Montanini B."/>
            <person name="Hainaut M."/>
            <person name="Levati E."/>
            <person name="Barry K.W."/>
            <person name="Belfiori B."/>
            <person name="Cichocki N."/>
            <person name="Clum A."/>
            <person name="Dockter R.B."/>
            <person name="Fauchery L."/>
            <person name="Guy J."/>
            <person name="Iotti M."/>
            <person name="Le Tacon F."/>
            <person name="Lindquist E.A."/>
            <person name="Lipzen A."/>
            <person name="Malagnac F."/>
            <person name="Mello A."/>
            <person name="Molinier V."/>
            <person name="Miyauchi S."/>
            <person name="Poulain J."/>
            <person name="Riccioni C."/>
            <person name="Rubini A."/>
            <person name="Sitrit Y."/>
            <person name="Splivallo R."/>
            <person name="Traeger S."/>
            <person name="Wang M."/>
            <person name="Zifcakova L."/>
            <person name="Wipf D."/>
            <person name="Zambonelli A."/>
            <person name="Paolocci F."/>
            <person name="Nowrousian M."/>
            <person name="Ottonello S."/>
            <person name="Baldrian P."/>
            <person name="Spatafora J.W."/>
            <person name="Henrissat B."/>
            <person name="Nagy L.G."/>
            <person name="Aury J.M."/>
            <person name="Wincker P."/>
            <person name="Grigoriev I.V."/>
            <person name="Bonfante P."/>
            <person name="Martin F.M."/>
        </authorList>
    </citation>
    <scope>NUCLEOTIDE SEQUENCE [LARGE SCALE GENOMIC DNA]</scope>
    <source>
        <strain evidence="1 3">RN42</strain>
    </source>
</reference>
<evidence type="ECO:0000313" key="3">
    <source>
        <dbReference type="Proteomes" id="UP000275078"/>
    </source>
</evidence>
<protein>
    <submittedName>
        <fullName evidence="1">Uncharacterized protein</fullName>
    </submittedName>
</protein>
<dbReference type="Proteomes" id="UP000275078">
    <property type="component" value="Unassembled WGS sequence"/>
</dbReference>
<keyword evidence="3" id="KW-1185">Reference proteome</keyword>
<organism evidence="1 3">
    <name type="scientific">Ascobolus immersus RN42</name>
    <dbReference type="NCBI Taxonomy" id="1160509"/>
    <lineage>
        <taxon>Eukaryota</taxon>
        <taxon>Fungi</taxon>
        <taxon>Dikarya</taxon>
        <taxon>Ascomycota</taxon>
        <taxon>Pezizomycotina</taxon>
        <taxon>Pezizomycetes</taxon>
        <taxon>Pezizales</taxon>
        <taxon>Ascobolaceae</taxon>
        <taxon>Ascobolus</taxon>
    </lineage>
</organism>
<evidence type="ECO:0000313" key="2">
    <source>
        <dbReference type="EMBL" id="RPA72511.1"/>
    </source>
</evidence>
<proteinExistence type="predicted"/>
<name>A0A3N4HDB3_ASCIM</name>
<dbReference type="AlphaFoldDB" id="A0A3N4HDB3"/>